<dbReference type="EMBL" id="CP146203">
    <property type="protein sequence ID" value="XBH20442.1"/>
    <property type="molecule type" value="Genomic_DNA"/>
</dbReference>
<dbReference type="PROSITE" id="PS50209">
    <property type="entry name" value="CARD"/>
    <property type="match status" value="1"/>
</dbReference>
<evidence type="ECO:0000256" key="1">
    <source>
        <dbReference type="SAM" id="Coils"/>
    </source>
</evidence>
<dbReference type="Gene3D" id="3.40.50.300">
    <property type="entry name" value="P-loop containing nucleotide triphosphate hydrolases"/>
    <property type="match status" value="1"/>
</dbReference>
<evidence type="ECO:0000313" key="4">
    <source>
        <dbReference type="EMBL" id="XBH20442.1"/>
    </source>
</evidence>
<dbReference type="InterPro" id="IPR027417">
    <property type="entry name" value="P-loop_NTPase"/>
</dbReference>
<dbReference type="InterPro" id="IPR001315">
    <property type="entry name" value="CARD"/>
</dbReference>
<protein>
    <submittedName>
        <fullName evidence="4">ATP-binding protein</fullName>
    </submittedName>
</protein>
<proteinExistence type="predicted"/>
<dbReference type="Pfam" id="PF13555">
    <property type="entry name" value="AAA_29"/>
    <property type="match status" value="1"/>
</dbReference>
<dbReference type="GO" id="GO:0005524">
    <property type="term" value="F:ATP binding"/>
    <property type="evidence" value="ECO:0007669"/>
    <property type="project" value="UniProtKB-KW"/>
</dbReference>
<organism evidence="4">
    <name type="scientific">Jonesiaceae bacterium BS-20</name>
    <dbReference type="NCBI Taxonomy" id="3120821"/>
    <lineage>
        <taxon>Bacteria</taxon>
        <taxon>Bacillati</taxon>
        <taxon>Actinomycetota</taxon>
        <taxon>Actinomycetes</taxon>
        <taxon>Micrococcales</taxon>
        <taxon>Jonesiaceae</taxon>
    </lineage>
</organism>
<feature type="compositionally biased region" description="Low complexity" evidence="2">
    <location>
        <begin position="1"/>
        <end position="12"/>
    </location>
</feature>
<reference evidence="4" key="1">
    <citation type="submission" date="2024-02" db="EMBL/GenBank/DDBJ databases">
        <title>Tomenella chthoni gen. nov. sp. nov., a member of the family Jonesiaceae isolated from bat guano.</title>
        <authorList>
            <person name="Miller S.L."/>
            <person name="King J."/>
            <person name="Sankaranarayanan K."/>
            <person name="Lawson P.A."/>
        </authorList>
    </citation>
    <scope>NUCLEOTIDE SEQUENCE</scope>
    <source>
        <strain evidence="4">BS-20</strain>
    </source>
</reference>
<keyword evidence="4" id="KW-0547">Nucleotide-binding</keyword>
<feature type="region of interest" description="Disordered" evidence="2">
    <location>
        <begin position="1"/>
        <end position="24"/>
    </location>
</feature>
<dbReference type="AlphaFoldDB" id="A0AAU7DT11"/>
<evidence type="ECO:0000256" key="2">
    <source>
        <dbReference type="SAM" id="MobiDB-lite"/>
    </source>
</evidence>
<dbReference type="SUPFAM" id="SSF52540">
    <property type="entry name" value="P-loop containing nucleoside triphosphate hydrolases"/>
    <property type="match status" value="1"/>
</dbReference>
<sequence length="1127" mass="125781">MTQQAQPQQTAVPHRKKPQLTGQVAAASESSAVFAPGQWRLAQVEVANWGTFDQGITTITVSRKGHLLTGPSGSGKSSLLDAIAAVMTPDKWLRFNQAAQVGGGRADQRSLISYVRGAWSRTTDDTLDKVVSQFLRPTATWSGVLLRYENGVDSPITLARLFFLKGTSTASADLENLCLIERSAIGLADLQGFVHRGPKTRELQKRFPGALVTSTGKHARYFARVKSLFGMRDEISLQLLHKTQSAKSLNTLDQLFRDYMLERPDTFDLADNAVTQFAELQRAHAHVVRLREQRDLLAQLAQQATKFDAAKQDATRARVLGDAVGPYQKLRHLGLCQTDLDRVTQELIILGAAQQRAKEATNLAQEDFDQARDRIRGLGGYQIEALQGRIAQAHGEITRVDNRWQLFADDLGRASITTVPTTSGEFAELKVAMERQLSVPSAAGPSHQIQERFFSQQKVVRQIAAQIKSMEMTNSSVPRPLLAVRQELSEHSGIPVSALPFAAELLTVKPEFAPWTGAIERVLRGFALTLLVRQEHVDQVRRWVDRHRIRARLVYEVVPTVVDSPGAARSPDSLVHRVAVTSGPFAQWVAGQLSARFDYSCVDSADSLGDFARAVTIRGQMKTSATRYLKDDRTAIDNRSQWLLGDQEATLDALEEQRRVAQTDLDQAQNELTAAQAVYDSANRQRALLDSLRQRPWADIDRDAARLVLADLEQKLGRLTQDSAPLDQATREMESARSYLDRATRLYDQARDDLAAAKREQNGLIKDIAVLRAETELASFAKVPQEVTADLDRKFRKTQRSITRANLYEIGLEVSQHLGKERDQALDQVRVCGAKISGVAATFKERWPASAADLSTEVADRQRYVEILTAITKNDLPKHEKNFLNLLQERSRDMVGELVDAILDGPRTITTRVTEINKSLGRSEFDRDRFLQLRPRVQRTATVTQFLNDLRSISEGSWGTMDQDDAERRFLVLAGLMQRLSSSDYVDRTWRNQCLDSRLHVTFLADEVDKHGQVQATYDSGAAMSGGQQQKLVIFCLAAALRYQLASPDQVLPLFGTIILDEAFDKADSSYTRMALNVFLDFGFHLVLATPQKLLQTIEPYVGAATAIENPTRKRTLVSQVQWQEQL</sequence>
<dbReference type="Pfam" id="PF13558">
    <property type="entry name" value="SbcC_Walker_B"/>
    <property type="match status" value="1"/>
</dbReference>
<feature type="coiled-coil region" evidence="1">
    <location>
        <begin position="644"/>
        <end position="774"/>
    </location>
</feature>
<accession>A0AAU7DT11</accession>
<keyword evidence="1" id="KW-0175">Coiled coil</keyword>
<evidence type="ECO:0000259" key="3">
    <source>
        <dbReference type="PROSITE" id="PS50209"/>
    </source>
</evidence>
<name>A0AAU7DT11_9MICO</name>
<keyword evidence="4" id="KW-0067">ATP-binding</keyword>
<feature type="domain" description="CARD" evidence="3">
    <location>
        <begin position="621"/>
        <end position="695"/>
    </location>
</feature>
<gene>
    <name evidence="4" type="ORF">V5R04_09295</name>
</gene>